<dbReference type="PANTHER" id="PTHR46388">
    <property type="entry name" value="NHL REPEAT-CONTAINING PROTEIN 2"/>
    <property type="match status" value="1"/>
</dbReference>
<dbReference type="Pfam" id="PF13449">
    <property type="entry name" value="Phytase-like"/>
    <property type="match status" value="1"/>
</dbReference>
<dbReference type="SMART" id="SM00135">
    <property type="entry name" value="LY"/>
    <property type="match status" value="2"/>
</dbReference>
<protein>
    <recommendedName>
        <fullName evidence="1">Phytase-like domain-containing protein</fullName>
    </recommendedName>
</protein>
<reference evidence="2 3" key="1">
    <citation type="submission" date="2016-11" db="EMBL/GenBank/DDBJ databases">
        <title>Comparative genomics of co-occurring bacteria in distinct bioleaching systems unravels niche-specific adaptation.</title>
        <authorList>
            <person name="Zhang X."/>
            <person name="Liu X."/>
            <person name="Yin H."/>
        </authorList>
    </citation>
    <scope>NUCLEOTIDE SEQUENCE [LARGE SCALE GENOMIC DNA]</scope>
    <source>
        <strain evidence="2 3">DX</strain>
    </source>
</reference>
<dbReference type="AlphaFoldDB" id="A0A1V3SXP8"/>
<comment type="caution">
    <text evidence="2">The sequence shown here is derived from an EMBL/GenBank/DDBJ whole genome shotgun (WGS) entry which is preliminary data.</text>
</comment>
<dbReference type="SUPFAM" id="SSF63825">
    <property type="entry name" value="YWTD domain"/>
    <property type="match status" value="1"/>
</dbReference>
<dbReference type="PANTHER" id="PTHR46388:SF2">
    <property type="entry name" value="NHL REPEAT-CONTAINING PROTEIN 2"/>
    <property type="match status" value="1"/>
</dbReference>
<organism evidence="2 3">
    <name type="scientific">Leptospirillum ferriphilum</name>
    <dbReference type="NCBI Taxonomy" id="178606"/>
    <lineage>
        <taxon>Bacteria</taxon>
        <taxon>Pseudomonadati</taxon>
        <taxon>Nitrospirota</taxon>
        <taxon>Nitrospiria</taxon>
        <taxon>Nitrospirales</taxon>
        <taxon>Nitrospiraceae</taxon>
        <taxon>Leptospirillum</taxon>
    </lineage>
</organism>
<accession>A0A1V3SXP8</accession>
<dbReference type="Proteomes" id="UP000188586">
    <property type="component" value="Unassembled WGS sequence"/>
</dbReference>
<evidence type="ECO:0000259" key="1">
    <source>
        <dbReference type="Pfam" id="PF13449"/>
    </source>
</evidence>
<evidence type="ECO:0000313" key="2">
    <source>
        <dbReference type="EMBL" id="OOH74675.1"/>
    </source>
</evidence>
<dbReference type="InterPro" id="IPR011042">
    <property type="entry name" value="6-blade_b-propeller_TolB-like"/>
</dbReference>
<name>A0A1V3SXP8_9BACT</name>
<dbReference type="InterPro" id="IPR000033">
    <property type="entry name" value="LDLR_classB_rpt"/>
</dbReference>
<dbReference type="Gene3D" id="2.120.10.30">
    <property type="entry name" value="TolB, C-terminal domain"/>
    <property type="match status" value="4"/>
</dbReference>
<sequence length="427" mass="44363">MTLADGLSHGPDRVHDLAFGQFGIALIRKEDTLKKGREMGKNVNRKWKASAKMISLGLGVSLVLGAGIQAQAVTVSTIAGSFHERGAIDGPGREARFEFPQGILAAPDGTIYIADTGNDMIRKISSNGLSGATPTPAELHHLSVDVEDIAGSDHRARYRDGVGANARFNNPEGMAISPDGKTLYVADSRNNMIRKIDLATKTVSTIAGHSFPSSGDGVGKEAGFETPRGLAISPDGKTLYVADSGNNAIRKIDLATNTVTTLAGAGKLMSGSADGVGVQATFHEPRSLAISGDGQVLYIADTRNNLIRKMVLATNSVSTLAGHPGFPGTLNGPGPDAYFYHPVSVTIDGNKLYVADGANADIRMVDLSTGVVSTVAGATLNGGVPIAGREDGSGVEGHFQFPGAVTVFHGVLFVADTPADTIREVSF</sequence>
<dbReference type="InterPro" id="IPR027372">
    <property type="entry name" value="Phytase-like_dom"/>
</dbReference>
<evidence type="ECO:0000313" key="3">
    <source>
        <dbReference type="Proteomes" id="UP000188586"/>
    </source>
</evidence>
<feature type="domain" description="Phytase-like" evidence="1">
    <location>
        <begin position="160"/>
        <end position="242"/>
    </location>
</feature>
<dbReference type="EMBL" id="MPOJ01000003">
    <property type="protein sequence ID" value="OOH74675.1"/>
    <property type="molecule type" value="Genomic_DNA"/>
</dbReference>
<proteinExistence type="predicted"/>
<dbReference type="OMA" id="DNHAIRI"/>
<gene>
    <name evidence="2" type="ORF">BOX24_01635</name>
</gene>